<comment type="caution">
    <text evidence="3">The sequence shown here is derived from an EMBL/GenBank/DDBJ whole genome shotgun (WGS) entry which is preliminary data.</text>
</comment>
<proteinExistence type="predicted"/>
<protein>
    <recommendedName>
        <fullName evidence="2">Glycosyl hydrolase-like 10 domain-containing protein</fullName>
    </recommendedName>
</protein>
<evidence type="ECO:0000313" key="4">
    <source>
        <dbReference type="Proteomes" id="UP000051096"/>
    </source>
</evidence>
<sequence>MGVFLIVLAFATEFRGVWVPRWSLNDRNEILTQLDGAFNHIFLQVYALGYAYYPSQYAPSKIHNDAWLKAFLKEAHQRNIRVSAWVNLFYSWGFAPRTAEPIHPINMHPNWYVADARGRSMLDYSIDELRQLSSEGYYLAPSNAQVRSYLCAVVNEIVTNYDFDGVHLDYVRYPRRSFIYDVYVRSAFMKHYYIDPLELTTNRSMPERYGLWGVDSLTEAWHGFVADDLTAFIRELRSVVTPRGAVLSVAVKPQYEEAQNHYFQDWPTWLRNNYVDFVCLMSYGTSISSTLQQALRAVDEPERVMVGIGLYLLTPQQVQQQVGLVRSQPFAGVVFFSYDQLKKNRAYLNTLK</sequence>
<evidence type="ECO:0000259" key="2">
    <source>
        <dbReference type="Pfam" id="PF02638"/>
    </source>
</evidence>
<dbReference type="Proteomes" id="UP000051096">
    <property type="component" value="Unassembled WGS sequence"/>
</dbReference>
<dbReference type="Gene3D" id="3.20.20.80">
    <property type="entry name" value="Glycosidases"/>
    <property type="match status" value="1"/>
</dbReference>
<organism evidence="3 4">
    <name type="scientific">candidate division WOR_3 bacterium SM23_60</name>
    <dbReference type="NCBI Taxonomy" id="1703780"/>
    <lineage>
        <taxon>Bacteria</taxon>
        <taxon>Bacteria division WOR-3</taxon>
    </lineage>
</organism>
<dbReference type="InterPro" id="IPR052177">
    <property type="entry name" value="Divisome_Glycosyl_Hydrolase"/>
</dbReference>
<gene>
    <name evidence="3" type="ORF">AMJ87_05550</name>
</gene>
<evidence type="ECO:0000313" key="3">
    <source>
        <dbReference type="EMBL" id="KPK72178.1"/>
    </source>
</evidence>
<reference evidence="3 4" key="1">
    <citation type="journal article" date="2015" name="Microbiome">
        <title>Genomic resolution of linkages in carbon, nitrogen, and sulfur cycling among widespread estuary sediment bacteria.</title>
        <authorList>
            <person name="Baker B.J."/>
            <person name="Lazar C.S."/>
            <person name="Teske A.P."/>
            <person name="Dick G.J."/>
        </authorList>
    </citation>
    <scope>NUCLEOTIDE SEQUENCE [LARGE SCALE GENOMIC DNA]</scope>
    <source>
        <strain evidence="3">SM23_60</strain>
    </source>
</reference>
<dbReference type="EMBL" id="LJUO01000039">
    <property type="protein sequence ID" value="KPK72178.1"/>
    <property type="molecule type" value="Genomic_DNA"/>
</dbReference>
<evidence type="ECO:0000256" key="1">
    <source>
        <dbReference type="ARBA" id="ARBA00022729"/>
    </source>
</evidence>
<dbReference type="PANTHER" id="PTHR43405">
    <property type="entry name" value="GLYCOSYL HYDROLASE DIGH"/>
    <property type="match status" value="1"/>
</dbReference>
<feature type="domain" description="Glycosyl hydrolase-like 10" evidence="2">
    <location>
        <begin position="28"/>
        <end position="293"/>
    </location>
</feature>
<dbReference type="InterPro" id="IPR003790">
    <property type="entry name" value="GHL10"/>
</dbReference>
<keyword evidence="1" id="KW-0732">Signal</keyword>
<dbReference type="Pfam" id="PF02638">
    <property type="entry name" value="GHL10"/>
    <property type="match status" value="1"/>
</dbReference>
<dbReference type="AlphaFoldDB" id="A0A0S8GID3"/>
<dbReference type="PANTHER" id="PTHR43405:SF1">
    <property type="entry name" value="GLYCOSYL HYDROLASE DIGH"/>
    <property type="match status" value="1"/>
</dbReference>
<accession>A0A0S8GID3</accession>
<dbReference type="InterPro" id="IPR017853">
    <property type="entry name" value="GH"/>
</dbReference>
<dbReference type="SUPFAM" id="SSF51445">
    <property type="entry name" value="(Trans)glycosidases"/>
    <property type="match status" value="2"/>
</dbReference>
<dbReference type="PATRIC" id="fig|1703780.3.peg.2500"/>
<name>A0A0S8GID3_UNCW3</name>